<reference evidence="2" key="1">
    <citation type="submission" date="2014-11" db="EMBL/GenBank/DDBJ databases">
        <authorList>
            <person name="Amaro Gonzalez C."/>
        </authorList>
    </citation>
    <scope>NUCLEOTIDE SEQUENCE</scope>
</reference>
<dbReference type="EMBL" id="GBXM01054730">
    <property type="protein sequence ID" value="JAH53847.1"/>
    <property type="molecule type" value="Transcribed_RNA"/>
</dbReference>
<sequence>MRILRPDIEWGARGYLPIKWEMEQLIPTGGGKIHAPAQRPPQPKPQPWFSCAPPPLIPFGDIKGLRKDTYRHNDEAE</sequence>
<reference evidence="2" key="2">
    <citation type="journal article" date="2015" name="Fish Shellfish Immunol.">
        <title>Early steps in the European eel (Anguilla anguilla)-Vibrio vulnificus interaction in the gills: Role of the RtxA13 toxin.</title>
        <authorList>
            <person name="Callol A."/>
            <person name="Pajuelo D."/>
            <person name="Ebbesson L."/>
            <person name="Teles M."/>
            <person name="MacKenzie S."/>
            <person name="Amaro C."/>
        </authorList>
    </citation>
    <scope>NUCLEOTIDE SEQUENCE</scope>
</reference>
<organism evidence="2">
    <name type="scientific">Anguilla anguilla</name>
    <name type="common">European freshwater eel</name>
    <name type="synonym">Muraena anguilla</name>
    <dbReference type="NCBI Taxonomy" id="7936"/>
    <lineage>
        <taxon>Eukaryota</taxon>
        <taxon>Metazoa</taxon>
        <taxon>Chordata</taxon>
        <taxon>Craniata</taxon>
        <taxon>Vertebrata</taxon>
        <taxon>Euteleostomi</taxon>
        <taxon>Actinopterygii</taxon>
        <taxon>Neopterygii</taxon>
        <taxon>Teleostei</taxon>
        <taxon>Anguilliformes</taxon>
        <taxon>Anguillidae</taxon>
        <taxon>Anguilla</taxon>
    </lineage>
</organism>
<accession>A0A0E9TK64</accession>
<protein>
    <submittedName>
        <fullName evidence="2">Uncharacterized protein</fullName>
    </submittedName>
</protein>
<evidence type="ECO:0000313" key="2">
    <source>
        <dbReference type="EMBL" id="JAH53847.1"/>
    </source>
</evidence>
<feature type="region of interest" description="Disordered" evidence="1">
    <location>
        <begin position="29"/>
        <end position="48"/>
    </location>
</feature>
<feature type="compositionally biased region" description="Pro residues" evidence="1">
    <location>
        <begin position="38"/>
        <end position="48"/>
    </location>
</feature>
<evidence type="ECO:0000256" key="1">
    <source>
        <dbReference type="SAM" id="MobiDB-lite"/>
    </source>
</evidence>
<proteinExistence type="predicted"/>
<dbReference type="AlphaFoldDB" id="A0A0E9TK64"/>
<name>A0A0E9TK64_ANGAN</name>